<dbReference type="GeneID" id="57659003"/>
<proteinExistence type="predicted"/>
<dbReference type="InterPro" id="IPR011051">
    <property type="entry name" value="RmlC_Cupin_sf"/>
</dbReference>
<feature type="domain" description="Cupin type-2" evidence="1">
    <location>
        <begin position="40"/>
        <end position="106"/>
    </location>
</feature>
<evidence type="ECO:0000313" key="3">
    <source>
        <dbReference type="Proteomes" id="UP000517547"/>
    </source>
</evidence>
<evidence type="ECO:0000313" key="2">
    <source>
        <dbReference type="EMBL" id="NWC13316.1"/>
    </source>
</evidence>
<dbReference type="SUPFAM" id="SSF51182">
    <property type="entry name" value="RmlC-like cupins"/>
    <property type="match status" value="1"/>
</dbReference>
<dbReference type="Proteomes" id="UP000517547">
    <property type="component" value="Unassembled WGS sequence"/>
</dbReference>
<dbReference type="InterPro" id="IPR014710">
    <property type="entry name" value="RmlC-like_jellyroll"/>
</dbReference>
<dbReference type="RefSeq" id="WP_017128616.1">
    <property type="nucleotide sequence ID" value="NZ_JACAOR010000001.1"/>
</dbReference>
<sequence>MNNEQAIPATRGVTVELLTMVDLGPEIEGMDGRQLRMRKVTIEPGGVFGPVHDHKDRPGTVYILQGTLTDHRDGIATDYGPGVGWPEDRHTTHWLENRGTVTAVEISVDIVRLG</sequence>
<dbReference type="EMBL" id="JACAQE010000002">
    <property type="protein sequence ID" value="NWC13316.1"/>
    <property type="molecule type" value="Genomic_DNA"/>
</dbReference>
<dbReference type="Gene3D" id="2.60.120.10">
    <property type="entry name" value="Jelly Rolls"/>
    <property type="match status" value="1"/>
</dbReference>
<dbReference type="AlphaFoldDB" id="A0A7Y8CCV4"/>
<protein>
    <submittedName>
        <fullName evidence="2">Cupin domain-containing protein</fullName>
    </submittedName>
</protein>
<organism evidence="2 3">
    <name type="scientific">Pseudomonas gingeri</name>
    <dbReference type="NCBI Taxonomy" id="117681"/>
    <lineage>
        <taxon>Bacteria</taxon>
        <taxon>Pseudomonadati</taxon>
        <taxon>Pseudomonadota</taxon>
        <taxon>Gammaproteobacteria</taxon>
        <taxon>Pseudomonadales</taxon>
        <taxon>Pseudomonadaceae</taxon>
        <taxon>Pseudomonas</taxon>
    </lineage>
</organism>
<dbReference type="Pfam" id="PF07883">
    <property type="entry name" value="Cupin_2"/>
    <property type="match status" value="1"/>
</dbReference>
<comment type="caution">
    <text evidence="2">The sequence shown here is derived from an EMBL/GenBank/DDBJ whole genome shotgun (WGS) entry which is preliminary data.</text>
</comment>
<name>A0A7Y8CCV4_9PSED</name>
<accession>A0A7Y8CCV4</accession>
<dbReference type="InterPro" id="IPR013096">
    <property type="entry name" value="Cupin_2"/>
</dbReference>
<evidence type="ECO:0000259" key="1">
    <source>
        <dbReference type="Pfam" id="PF07883"/>
    </source>
</evidence>
<reference evidence="2 3" key="1">
    <citation type="submission" date="2020-04" db="EMBL/GenBank/DDBJ databases">
        <title>Molecular characterization of pseudomonads from Agaricus bisporus reveal novel blotch 2 pathogens in Western Europe.</title>
        <authorList>
            <person name="Taparia T."/>
            <person name="Krijger M."/>
            <person name="Haynes E."/>
            <person name="Elpinstone J.G."/>
            <person name="Noble R."/>
            <person name="Van Der Wolf J."/>
        </authorList>
    </citation>
    <scope>NUCLEOTIDE SEQUENCE [LARGE SCALE GENOMIC DNA]</scope>
    <source>
        <strain evidence="2 3">IPO3738</strain>
    </source>
</reference>
<gene>
    <name evidence="2" type="ORF">HX845_06690</name>
</gene>